<comment type="similarity">
    <text evidence="2">Belongs to the resistance-nodulation-cell division (RND) (TC 2.A.6) family. MmpL subfamily.</text>
</comment>
<feature type="transmembrane region" description="Helical" evidence="7">
    <location>
        <begin position="59"/>
        <end position="79"/>
    </location>
</feature>
<comment type="caution">
    <text evidence="9">The sequence shown here is derived from an EMBL/GenBank/DDBJ whole genome shotgun (WGS) entry which is preliminary data.</text>
</comment>
<keyword evidence="4 7" id="KW-0812">Transmembrane</keyword>
<sequence>MVGTMGLAGIPFMMVNVALVPIILSVGIDYSIHMLNRYYEERGKELSAEESIVRSVRRVGVAIALAAITTIIGFASFGISRIPPVRNFGLIAGAGIFLIFIGAT</sequence>
<evidence type="ECO:0000256" key="1">
    <source>
        <dbReference type="ARBA" id="ARBA00004651"/>
    </source>
</evidence>
<keyword evidence="3" id="KW-1003">Cell membrane</keyword>
<feature type="domain" description="SSD" evidence="8">
    <location>
        <begin position="10"/>
        <end position="104"/>
    </location>
</feature>
<dbReference type="EMBL" id="LHXX01000031">
    <property type="protein sequence ID" value="KXB01964.1"/>
    <property type="molecule type" value="Genomic_DNA"/>
</dbReference>
<dbReference type="SUPFAM" id="SSF82866">
    <property type="entry name" value="Multidrug efflux transporter AcrB transmembrane domain"/>
    <property type="match status" value="1"/>
</dbReference>
<evidence type="ECO:0000256" key="4">
    <source>
        <dbReference type="ARBA" id="ARBA00022692"/>
    </source>
</evidence>
<dbReference type="Gene3D" id="1.20.1640.10">
    <property type="entry name" value="Multidrug efflux transporter AcrB transmembrane domain"/>
    <property type="match status" value="1"/>
</dbReference>
<evidence type="ECO:0000256" key="7">
    <source>
        <dbReference type="SAM" id="Phobius"/>
    </source>
</evidence>
<dbReference type="GO" id="GO:0005886">
    <property type="term" value="C:plasma membrane"/>
    <property type="evidence" value="ECO:0007669"/>
    <property type="project" value="UniProtKB-SubCell"/>
</dbReference>
<feature type="transmembrane region" description="Helical" evidence="7">
    <location>
        <begin position="12"/>
        <end position="32"/>
    </location>
</feature>
<feature type="transmembrane region" description="Helical" evidence="7">
    <location>
        <begin position="85"/>
        <end position="103"/>
    </location>
</feature>
<keyword evidence="6 7" id="KW-0472">Membrane</keyword>
<dbReference type="PANTHER" id="PTHR33406">
    <property type="entry name" value="MEMBRANE PROTEIN MJ1562-RELATED"/>
    <property type="match status" value="1"/>
</dbReference>
<evidence type="ECO:0000259" key="8">
    <source>
        <dbReference type="PROSITE" id="PS50156"/>
    </source>
</evidence>
<keyword evidence="10" id="KW-1185">Reference proteome</keyword>
<gene>
    <name evidence="9" type="ORF">AKJ43_02750</name>
</gene>
<keyword evidence="5 7" id="KW-1133">Transmembrane helix</keyword>
<evidence type="ECO:0000256" key="6">
    <source>
        <dbReference type="ARBA" id="ARBA00023136"/>
    </source>
</evidence>
<evidence type="ECO:0000313" key="9">
    <source>
        <dbReference type="EMBL" id="KXB01964.1"/>
    </source>
</evidence>
<dbReference type="AlphaFoldDB" id="A0A133V698"/>
<dbReference type="PROSITE" id="PS50156">
    <property type="entry name" value="SSD"/>
    <property type="match status" value="1"/>
</dbReference>
<reference evidence="9 10" key="1">
    <citation type="journal article" date="2016" name="Sci. Rep.">
        <title>Metabolic traits of an uncultured archaeal lineage -MSBL1- from brine pools of the Red Sea.</title>
        <authorList>
            <person name="Mwirichia R."/>
            <person name="Alam I."/>
            <person name="Rashid M."/>
            <person name="Vinu M."/>
            <person name="Ba-Alawi W."/>
            <person name="Anthony Kamau A."/>
            <person name="Kamanda Ngugi D."/>
            <person name="Goker M."/>
            <person name="Klenk H.P."/>
            <person name="Bajic V."/>
            <person name="Stingl U."/>
        </authorList>
    </citation>
    <scope>NUCLEOTIDE SEQUENCE [LARGE SCALE GENOMIC DNA]</scope>
    <source>
        <strain evidence="9">SCGC-AAA261D19</strain>
    </source>
</reference>
<evidence type="ECO:0000256" key="5">
    <source>
        <dbReference type="ARBA" id="ARBA00022989"/>
    </source>
</evidence>
<dbReference type="InterPro" id="IPR000731">
    <property type="entry name" value="SSD"/>
</dbReference>
<dbReference type="Pfam" id="PF03176">
    <property type="entry name" value="MMPL"/>
    <property type="match status" value="1"/>
</dbReference>
<dbReference type="InterPro" id="IPR050545">
    <property type="entry name" value="Mycobact_MmpL"/>
</dbReference>
<evidence type="ECO:0000256" key="3">
    <source>
        <dbReference type="ARBA" id="ARBA00022475"/>
    </source>
</evidence>
<evidence type="ECO:0000313" key="10">
    <source>
        <dbReference type="Proteomes" id="UP000070400"/>
    </source>
</evidence>
<dbReference type="InterPro" id="IPR004869">
    <property type="entry name" value="MMPL_dom"/>
</dbReference>
<name>A0A133V698_9EURY</name>
<evidence type="ECO:0000256" key="2">
    <source>
        <dbReference type="ARBA" id="ARBA00010157"/>
    </source>
</evidence>
<dbReference type="Proteomes" id="UP000070400">
    <property type="component" value="Unassembled WGS sequence"/>
</dbReference>
<comment type="subcellular location">
    <subcellularLocation>
        <location evidence="1">Cell membrane</location>
        <topology evidence="1">Multi-pass membrane protein</topology>
    </subcellularLocation>
</comment>
<protein>
    <recommendedName>
        <fullName evidence="8">SSD domain-containing protein</fullName>
    </recommendedName>
</protein>
<organism evidence="9 10">
    <name type="scientific">candidate division MSBL1 archaeon SCGC-AAA261D19</name>
    <dbReference type="NCBI Taxonomy" id="1698273"/>
    <lineage>
        <taxon>Archaea</taxon>
        <taxon>Methanobacteriati</taxon>
        <taxon>Methanobacteriota</taxon>
        <taxon>candidate division MSBL1</taxon>
    </lineage>
</organism>
<dbReference type="PANTHER" id="PTHR33406:SF6">
    <property type="entry name" value="MEMBRANE PROTEIN YDGH-RELATED"/>
    <property type="match status" value="1"/>
</dbReference>
<accession>A0A133V698</accession>
<proteinExistence type="inferred from homology"/>